<evidence type="ECO:0000313" key="2">
    <source>
        <dbReference type="RefSeq" id="XP_018822890.2"/>
    </source>
</evidence>
<reference evidence="2" key="1">
    <citation type="submission" date="2025-08" db="UniProtKB">
        <authorList>
            <consortium name="RefSeq"/>
        </authorList>
    </citation>
    <scope>IDENTIFICATION</scope>
    <source>
        <tissue evidence="2">Leaves</tissue>
    </source>
</reference>
<evidence type="ECO:0000313" key="1">
    <source>
        <dbReference type="Proteomes" id="UP000235220"/>
    </source>
</evidence>
<dbReference type="KEGG" id="jre:108992719"/>
<organism evidence="1 2">
    <name type="scientific">Juglans regia</name>
    <name type="common">English walnut</name>
    <dbReference type="NCBI Taxonomy" id="51240"/>
    <lineage>
        <taxon>Eukaryota</taxon>
        <taxon>Viridiplantae</taxon>
        <taxon>Streptophyta</taxon>
        <taxon>Embryophyta</taxon>
        <taxon>Tracheophyta</taxon>
        <taxon>Spermatophyta</taxon>
        <taxon>Magnoliopsida</taxon>
        <taxon>eudicotyledons</taxon>
        <taxon>Gunneridae</taxon>
        <taxon>Pentapetalae</taxon>
        <taxon>rosids</taxon>
        <taxon>fabids</taxon>
        <taxon>Fagales</taxon>
        <taxon>Juglandaceae</taxon>
        <taxon>Juglans</taxon>
    </lineage>
</organism>
<keyword evidence="1" id="KW-1185">Reference proteome</keyword>
<dbReference type="AlphaFoldDB" id="A0A2I4EU25"/>
<dbReference type="PANTHER" id="PTHR33116">
    <property type="entry name" value="REVERSE TRANSCRIPTASE ZINC-BINDING DOMAIN-CONTAINING PROTEIN-RELATED-RELATED"/>
    <property type="match status" value="1"/>
</dbReference>
<dbReference type="RefSeq" id="XP_018822890.2">
    <property type="nucleotide sequence ID" value="XM_018967345.2"/>
</dbReference>
<sequence>MGMFLLPVSIIKTLNQLLRKFLWGYHEDTSKIQWVGWDKISTNKESGGLGFRDFKRFNLDLLSRQGWRIIQNPNSLVSMILKQKYSSQVDLLDSRLGLEPSFAWRGIQVGLTLLRKGIMWRIGNGTKVNIWKDRWIPDFQSGKVLSTRDADCWCEKVSDLIDPQ</sequence>
<gene>
    <name evidence="2" type="primary">LOC108992719</name>
</gene>
<dbReference type="GeneID" id="108992719"/>
<dbReference type="OrthoDB" id="1938246at2759"/>
<dbReference type="PANTHER" id="PTHR33116:SF86">
    <property type="entry name" value="REVERSE TRANSCRIPTASE DOMAIN-CONTAINING PROTEIN"/>
    <property type="match status" value="1"/>
</dbReference>
<dbReference type="Gramene" id="Jr10_19250_p1">
    <property type="protein sequence ID" value="cds.Jr10_19250_p1"/>
    <property type="gene ID" value="Jr10_19250"/>
</dbReference>
<protein>
    <submittedName>
        <fullName evidence="2">Uncharacterized mitochondrial protein AtMg00310-like</fullName>
    </submittedName>
</protein>
<name>A0A2I4EU25_JUGRE</name>
<dbReference type="Proteomes" id="UP000235220">
    <property type="component" value="Chromosome 10"/>
</dbReference>
<proteinExistence type="predicted"/>
<accession>A0A2I4EU25</accession>